<keyword evidence="1" id="KW-0472">Membrane</keyword>
<protein>
    <recommendedName>
        <fullName evidence="4">DUF3188 domain-containing protein</fullName>
    </recommendedName>
</protein>
<evidence type="ECO:0008006" key="4">
    <source>
        <dbReference type="Google" id="ProtNLM"/>
    </source>
</evidence>
<comment type="caution">
    <text evidence="2">The sequence shown here is derived from an EMBL/GenBank/DDBJ whole genome shotgun (WGS) entry which is preliminary data.</text>
</comment>
<gene>
    <name evidence="2" type="ORF">JOE42_000570</name>
</gene>
<keyword evidence="1" id="KW-1133">Transmembrane helix</keyword>
<dbReference type="RefSeq" id="WP_204866550.1">
    <property type="nucleotide sequence ID" value="NZ_JAFBBK010000001.1"/>
</dbReference>
<proteinExistence type="predicted"/>
<evidence type="ECO:0000313" key="3">
    <source>
        <dbReference type="Proteomes" id="UP000703038"/>
    </source>
</evidence>
<organism evidence="2 3">
    <name type="scientific">Rhodococcoides corynebacterioides</name>
    <dbReference type="NCBI Taxonomy" id="53972"/>
    <lineage>
        <taxon>Bacteria</taxon>
        <taxon>Bacillati</taxon>
        <taxon>Actinomycetota</taxon>
        <taxon>Actinomycetes</taxon>
        <taxon>Mycobacteriales</taxon>
        <taxon>Nocardiaceae</taxon>
        <taxon>Rhodococcoides</taxon>
    </lineage>
</organism>
<keyword evidence="1" id="KW-0812">Transmembrane</keyword>
<feature type="transmembrane region" description="Helical" evidence="1">
    <location>
        <begin position="42"/>
        <end position="62"/>
    </location>
</feature>
<name>A0ABS2KPF4_9NOCA</name>
<reference evidence="2 3" key="1">
    <citation type="submission" date="2021-01" db="EMBL/GenBank/DDBJ databases">
        <title>Genomics of switchgrass bacterial isolates.</title>
        <authorList>
            <person name="Shade A."/>
        </authorList>
    </citation>
    <scope>NUCLEOTIDE SEQUENCE [LARGE SCALE GENOMIC DNA]</scope>
    <source>
        <strain evidence="2 3">PvP111</strain>
    </source>
</reference>
<keyword evidence="3" id="KW-1185">Reference proteome</keyword>
<evidence type="ECO:0000256" key="1">
    <source>
        <dbReference type="SAM" id="Phobius"/>
    </source>
</evidence>
<accession>A0ABS2KPF4</accession>
<dbReference type="EMBL" id="JAFBBK010000001">
    <property type="protein sequence ID" value="MBM7413837.1"/>
    <property type="molecule type" value="Genomic_DNA"/>
</dbReference>
<evidence type="ECO:0000313" key="2">
    <source>
        <dbReference type="EMBL" id="MBM7413837.1"/>
    </source>
</evidence>
<sequence>MTRRVTFKRSVAQAMALFAVLGLFWALVGARLDQDHPLRTMVVVGCSVIGAGWLLLAVVVVVRLRRLRARRDAVSNT</sequence>
<dbReference type="Proteomes" id="UP000703038">
    <property type="component" value="Unassembled WGS sequence"/>
</dbReference>